<protein>
    <submittedName>
        <fullName evidence="2">Uncharacterized protein</fullName>
    </submittedName>
</protein>
<evidence type="ECO:0000256" key="1">
    <source>
        <dbReference type="SAM" id="Phobius"/>
    </source>
</evidence>
<gene>
    <name evidence="2" type="ORF">EV421DRAFT_99843</name>
</gene>
<name>A0AA39N3K4_9AGAR</name>
<evidence type="ECO:0000313" key="3">
    <source>
        <dbReference type="Proteomes" id="UP001175226"/>
    </source>
</evidence>
<feature type="transmembrane region" description="Helical" evidence="1">
    <location>
        <begin position="86"/>
        <end position="108"/>
    </location>
</feature>
<sequence>MSLHLFAHNGTLRILIAYESGKVALREFVKSDRTTSVEGLGWKVLWKVKLGKVKLHARHQPGGVLLPAGKPGCTRQAMSVSIRGRLYGPQAVVGHLCTVLPLLGILLWRLRWASGVS</sequence>
<proteinExistence type="predicted"/>
<organism evidence="2 3">
    <name type="scientific">Armillaria borealis</name>
    <dbReference type="NCBI Taxonomy" id="47425"/>
    <lineage>
        <taxon>Eukaryota</taxon>
        <taxon>Fungi</taxon>
        <taxon>Dikarya</taxon>
        <taxon>Basidiomycota</taxon>
        <taxon>Agaricomycotina</taxon>
        <taxon>Agaricomycetes</taxon>
        <taxon>Agaricomycetidae</taxon>
        <taxon>Agaricales</taxon>
        <taxon>Marasmiineae</taxon>
        <taxon>Physalacriaceae</taxon>
        <taxon>Armillaria</taxon>
    </lineage>
</organism>
<keyword evidence="1" id="KW-0812">Transmembrane</keyword>
<comment type="caution">
    <text evidence="2">The sequence shown here is derived from an EMBL/GenBank/DDBJ whole genome shotgun (WGS) entry which is preliminary data.</text>
</comment>
<dbReference type="EMBL" id="JAUEPT010000001">
    <property type="protein sequence ID" value="KAK0456886.1"/>
    <property type="molecule type" value="Genomic_DNA"/>
</dbReference>
<keyword evidence="1" id="KW-0472">Membrane</keyword>
<dbReference type="AlphaFoldDB" id="A0AA39N3K4"/>
<accession>A0AA39N3K4</accession>
<keyword evidence="3" id="KW-1185">Reference proteome</keyword>
<reference evidence="2" key="1">
    <citation type="submission" date="2023-06" db="EMBL/GenBank/DDBJ databases">
        <authorList>
            <consortium name="Lawrence Berkeley National Laboratory"/>
            <person name="Ahrendt S."/>
            <person name="Sahu N."/>
            <person name="Indic B."/>
            <person name="Wong-Bajracharya J."/>
            <person name="Merenyi Z."/>
            <person name="Ke H.-M."/>
            <person name="Monk M."/>
            <person name="Kocsube S."/>
            <person name="Drula E."/>
            <person name="Lipzen A."/>
            <person name="Balint B."/>
            <person name="Henrissat B."/>
            <person name="Andreopoulos B."/>
            <person name="Martin F.M."/>
            <person name="Harder C.B."/>
            <person name="Rigling D."/>
            <person name="Ford K.L."/>
            <person name="Foster G.D."/>
            <person name="Pangilinan J."/>
            <person name="Papanicolaou A."/>
            <person name="Barry K."/>
            <person name="LaButti K."/>
            <person name="Viragh M."/>
            <person name="Koriabine M."/>
            <person name="Yan M."/>
            <person name="Riley R."/>
            <person name="Champramary S."/>
            <person name="Plett K.L."/>
            <person name="Tsai I.J."/>
            <person name="Slot J."/>
            <person name="Sipos G."/>
            <person name="Plett J."/>
            <person name="Nagy L.G."/>
            <person name="Grigoriev I.V."/>
        </authorList>
    </citation>
    <scope>NUCLEOTIDE SEQUENCE</scope>
    <source>
        <strain evidence="2">FPL87.14</strain>
    </source>
</reference>
<dbReference type="Proteomes" id="UP001175226">
    <property type="component" value="Unassembled WGS sequence"/>
</dbReference>
<evidence type="ECO:0000313" key="2">
    <source>
        <dbReference type="EMBL" id="KAK0456886.1"/>
    </source>
</evidence>
<keyword evidence="1" id="KW-1133">Transmembrane helix</keyword>